<keyword evidence="1" id="KW-0812">Transmembrane</keyword>
<dbReference type="eggNOG" id="ENOG503143Y">
    <property type="taxonomic scope" value="Bacteria"/>
</dbReference>
<keyword evidence="3" id="KW-1185">Reference proteome</keyword>
<evidence type="ECO:0000256" key="1">
    <source>
        <dbReference type="SAM" id="Phobius"/>
    </source>
</evidence>
<reference evidence="2 3" key="1">
    <citation type="submission" date="2012-04" db="EMBL/GenBank/DDBJ databases">
        <title>The Genome Sequence of Bartonella koehlerae C-29.</title>
        <authorList>
            <consortium name="The Broad Institute Genome Sequencing Platform"/>
            <consortium name="The Broad Institute Genome Sequencing Center for Infectious Disease"/>
            <person name="Feldgarden M."/>
            <person name="Kirby J."/>
            <person name="Kosoy M."/>
            <person name="Birtles R."/>
            <person name="Probert W.S."/>
            <person name="Chiaraviglio L."/>
            <person name="Walker B."/>
            <person name="Young S.K."/>
            <person name="Zeng Q."/>
            <person name="Gargeya S."/>
            <person name="Fitzgerald M."/>
            <person name="Haas B."/>
            <person name="Abouelleil A."/>
            <person name="Alvarado L."/>
            <person name="Arachchi H.M."/>
            <person name="Berlin A.M."/>
            <person name="Chapman S.B."/>
            <person name="Goldberg J."/>
            <person name="Griggs A."/>
            <person name="Gujja S."/>
            <person name="Hansen M."/>
            <person name="Howarth C."/>
            <person name="Imamovic A."/>
            <person name="Larimer J."/>
            <person name="McCowen C."/>
            <person name="Montmayeur A."/>
            <person name="Murphy C."/>
            <person name="Neiman D."/>
            <person name="Pearson M."/>
            <person name="Priest M."/>
            <person name="Roberts A."/>
            <person name="Saif S."/>
            <person name="Shea T."/>
            <person name="Sisk P."/>
            <person name="Sykes S."/>
            <person name="Wortman J."/>
            <person name="Nusbaum C."/>
            <person name="Birren B."/>
        </authorList>
    </citation>
    <scope>NUCLEOTIDE SEQUENCE [LARGE SCALE GENOMIC DNA]</scope>
    <source>
        <strain evidence="2 3">C-29</strain>
    </source>
</reference>
<evidence type="ECO:0000313" key="3">
    <source>
        <dbReference type="Proteomes" id="UP000027015"/>
    </source>
</evidence>
<proteinExistence type="predicted"/>
<sequence>MKSDLETFVSPSQQRKLHILHDVLECIFVIIISLSAIFAALISFSDQLKSYF</sequence>
<accession>A0A067W5F9</accession>
<gene>
    <name evidence="2" type="ORF">O9A_01416</name>
</gene>
<dbReference type="AlphaFoldDB" id="A0A067W5F9"/>
<dbReference type="Proteomes" id="UP000027015">
    <property type="component" value="Unassembled WGS sequence"/>
</dbReference>
<keyword evidence="1" id="KW-0472">Membrane</keyword>
<dbReference type="EMBL" id="AHPL01000012">
    <property type="protein sequence ID" value="KEC54026.1"/>
    <property type="molecule type" value="Genomic_DNA"/>
</dbReference>
<protein>
    <submittedName>
        <fullName evidence="2">Uncharacterized protein</fullName>
    </submittedName>
</protein>
<organism evidence="2 3">
    <name type="scientific">Bartonella koehlerae C-29</name>
    <dbReference type="NCBI Taxonomy" id="1134510"/>
    <lineage>
        <taxon>Bacteria</taxon>
        <taxon>Pseudomonadati</taxon>
        <taxon>Pseudomonadota</taxon>
        <taxon>Alphaproteobacteria</taxon>
        <taxon>Hyphomicrobiales</taxon>
        <taxon>Bartonellaceae</taxon>
        <taxon>Bartonella</taxon>
    </lineage>
</organism>
<evidence type="ECO:0000313" key="2">
    <source>
        <dbReference type="EMBL" id="KEC54026.1"/>
    </source>
</evidence>
<name>A0A067W5F9_9HYPH</name>
<comment type="caution">
    <text evidence="2">The sequence shown here is derived from an EMBL/GenBank/DDBJ whole genome shotgun (WGS) entry which is preliminary data.</text>
</comment>
<dbReference type="HOGENOM" id="CLU_212520_0_0_5"/>
<keyword evidence="1" id="KW-1133">Transmembrane helix</keyword>
<feature type="transmembrane region" description="Helical" evidence="1">
    <location>
        <begin position="23"/>
        <end position="44"/>
    </location>
</feature>